<dbReference type="InterPro" id="IPR029063">
    <property type="entry name" value="SAM-dependent_MTases_sf"/>
</dbReference>
<dbReference type="Proteomes" id="UP000641954">
    <property type="component" value="Unassembled WGS sequence"/>
</dbReference>
<name>A0ABR8EGU3_9CYAN</name>
<evidence type="ECO:0000313" key="2">
    <source>
        <dbReference type="Proteomes" id="UP000641954"/>
    </source>
</evidence>
<dbReference type="InterPro" id="IPR008884">
    <property type="entry name" value="TylF_MeTrfase"/>
</dbReference>
<organism evidence="1 2">
    <name type="scientific">Planktothricoides raciborskii FACHB-1370</name>
    <dbReference type="NCBI Taxonomy" id="2949576"/>
    <lineage>
        <taxon>Bacteria</taxon>
        <taxon>Bacillati</taxon>
        <taxon>Cyanobacteriota</taxon>
        <taxon>Cyanophyceae</taxon>
        <taxon>Oscillatoriophycideae</taxon>
        <taxon>Oscillatoriales</taxon>
        <taxon>Oscillatoriaceae</taxon>
        <taxon>Planktothricoides</taxon>
    </lineage>
</organism>
<dbReference type="RefSeq" id="WP_190878805.1">
    <property type="nucleotide sequence ID" value="NZ_JACJSK010000018.1"/>
</dbReference>
<dbReference type="Gene3D" id="3.40.50.150">
    <property type="entry name" value="Vaccinia Virus protein VP39"/>
    <property type="match status" value="1"/>
</dbReference>
<sequence>MNEKNQPEKEISVLGGSTATESTNKIQLATHLKTTDIPNKELLDNLGLYLTRQSLSRINFIQTLYKMIVPVHGVVMEFGVRWGQNMALFSVLRGIHEPFNYNRRIIGFDTFQGFPSVSHEDGDAIKQGDYSVTTGWKDELKKILDFHEQNAPIAHKKKYELIEGDATKTLPSFLSEHPETIIALAYFDFDLYQPTKVCLEAILPHLTKGSILAFDELNCPEFPGETLAVKEILGLSRYAIQRDPSNPLMSYLVIE</sequence>
<gene>
    <name evidence="1" type="ORF">H6G72_14275</name>
</gene>
<dbReference type="Pfam" id="PF13578">
    <property type="entry name" value="Methyltransf_24"/>
    <property type="match status" value="1"/>
</dbReference>
<accession>A0ABR8EGU3</accession>
<dbReference type="EMBL" id="JACJSK010000018">
    <property type="protein sequence ID" value="MBD2544980.1"/>
    <property type="molecule type" value="Genomic_DNA"/>
</dbReference>
<reference evidence="1 2" key="1">
    <citation type="journal article" date="2020" name="ISME J.">
        <title>Comparative genomics reveals insights into cyanobacterial evolution and habitat adaptation.</title>
        <authorList>
            <person name="Chen M.Y."/>
            <person name="Teng W.K."/>
            <person name="Zhao L."/>
            <person name="Hu C.X."/>
            <person name="Zhou Y.K."/>
            <person name="Han B.P."/>
            <person name="Song L.R."/>
            <person name="Shu W.S."/>
        </authorList>
    </citation>
    <scope>NUCLEOTIDE SEQUENCE [LARGE SCALE GENOMIC DNA]</scope>
    <source>
        <strain evidence="1 2">FACHB-1370</strain>
    </source>
</reference>
<proteinExistence type="predicted"/>
<evidence type="ECO:0000313" key="1">
    <source>
        <dbReference type="EMBL" id="MBD2544980.1"/>
    </source>
</evidence>
<dbReference type="PANTHER" id="PTHR40036:SF1">
    <property type="entry name" value="MACROCIN O-METHYLTRANSFERASE"/>
    <property type="match status" value="1"/>
</dbReference>
<comment type="caution">
    <text evidence="1">The sequence shown here is derived from an EMBL/GenBank/DDBJ whole genome shotgun (WGS) entry which is preliminary data.</text>
</comment>
<keyword evidence="2" id="KW-1185">Reference proteome</keyword>
<dbReference type="PANTHER" id="PTHR40036">
    <property type="entry name" value="MACROCIN O-METHYLTRANSFERASE"/>
    <property type="match status" value="1"/>
</dbReference>
<dbReference type="SUPFAM" id="SSF53335">
    <property type="entry name" value="S-adenosyl-L-methionine-dependent methyltransferases"/>
    <property type="match status" value="1"/>
</dbReference>
<protein>
    <submittedName>
        <fullName evidence="1">Crotonobetainyl-CoA--carnitine CoA-transferase</fullName>
    </submittedName>
</protein>